<sequence length="144" mass="17154">LEKQLKELKVQIVDLETRSYAAQPRPVTSRRLESRIEELTNKLNDEAREKTESQRMTRSADKSIRDAKTQLMESERQRLRLQEEIQSCENKIVNMRKVMDEMQTMESNLQLEKRRAERDAAEYKQRALRYDFTFVSKFKANPVA</sequence>
<dbReference type="Proteomes" id="UP000076798">
    <property type="component" value="Unassembled WGS sequence"/>
</dbReference>
<reference evidence="2 3" key="1">
    <citation type="journal article" date="2016" name="Mol. Biol. Evol.">
        <title>Comparative Genomics of Early-Diverging Mushroom-Forming Fungi Provides Insights into the Origins of Lignocellulose Decay Capabilities.</title>
        <authorList>
            <person name="Nagy L.G."/>
            <person name="Riley R."/>
            <person name="Tritt A."/>
            <person name="Adam C."/>
            <person name="Daum C."/>
            <person name="Floudas D."/>
            <person name="Sun H."/>
            <person name="Yadav J.S."/>
            <person name="Pangilinan J."/>
            <person name="Larsson K.H."/>
            <person name="Matsuura K."/>
            <person name="Barry K."/>
            <person name="Labutti K."/>
            <person name="Kuo R."/>
            <person name="Ohm R.A."/>
            <person name="Bhattacharya S.S."/>
            <person name="Shirouzu T."/>
            <person name="Yoshinaga Y."/>
            <person name="Martin F.M."/>
            <person name="Grigoriev I.V."/>
            <person name="Hibbett D.S."/>
        </authorList>
    </citation>
    <scope>NUCLEOTIDE SEQUENCE [LARGE SCALE GENOMIC DNA]</scope>
    <source>
        <strain evidence="2 3">HHB10207 ss-3</strain>
    </source>
</reference>
<protein>
    <submittedName>
        <fullName evidence="2">Uncharacterized protein</fullName>
    </submittedName>
</protein>
<feature type="non-terminal residue" evidence="2">
    <location>
        <position position="1"/>
    </location>
</feature>
<dbReference type="AlphaFoldDB" id="A0A166ESH5"/>
<evidence type="ECO:0000313" key="3">
    <source>
        <dbReference type="Proteomes" id="UP000076798"/>
    </source>
</evidence>
<evidence type="ECO:0000256" key="1">
    <source>
        <dbReference type="SAM" id="MobiDB-lite"/>
    </source>
</evidence>
<dbReference type="STRING" id="1314776.A0A166ESH5"/>
<feature type="region of interest" description="Disordered" evidence="1">
    <location>
        <begin position="43"/>
        <end position="65"/>
    </location>
</feature>
<organism evidence="2 3">
    <name type="scientific">Sistotremastrum suecicum HHB10207 ss-3</name>
    <dbReference type="NCBI Taxonomy" id="1314776"/>
    <lineage>
        <taxon>Eukaryota</taxon>
        <taxon>Fungi</taxon>
        <taxon>Dikarya</taxon>
        <taxon>Basidiomycota</taxon>
        <taxon>Agaricomycotina</taxon>
        <taxon>Agaricomycetes</taxon>
        <taxon>Sistotremastrales</taxon>
        <taxon>Sistotremastraceae</taxon>
        <taxon>Sistotremastrum</taxon>
    </lineage>
</organism>
<name>A0A166ESH5_9AGAM</name>
<dbReference type="EMBL" id="KV428040">
    <property type="protein sequence ID" value="KZT39895.1"/>
    <property type="molecule type" value="Genomic_DNA"/>
</dbReference>
<keyword evidence="3" id="KW-1185">Reference proteome</keyword>
<gene>
    <name evidence="2" type="ORF">SISSUDRAFT_984152</name>
</gene>
<evidence type="ECO:0000313" key="2">
    <source>
        <dbReference type="EMBL" id="KZT39895.1"/>
    </source>
</evidence>
<dbReference type="OrthoDB" id="6108017at2759"/>
<proteinExistence type="predicted"/>
<accession>A0A166ESH5</accession>